<evidence type="ECO:0000256" key="1">
    <source>
        <dbReference type="SAM" id="SignalP"/>
    </source>
</evidence>
<organism evidence="2 3">
    <name type="scientific">Cotesia glomerata</name>
    <name type="common">Lepidopteran parasitic wasp</name>
    <name type="synonym">Apanteles glomeratus</name>
    <dbReference type="NCBI Taxonomy" id="32391"/>
    <lineage>
        <taxon>Eukaryota</taxon>
        <taxon>Metazoa</taxon>
        <taxon>Ecdysozoa</taxon>
        <taxon>Arthropoda</taxon>
        <taxon>Hexapoda</taxon>
        <taxon>Insecta</taxon>
        <taxon>Pterygota</taxon>
        <taxon>Neoptera</taxon>
        <taxon>Endopterygota</taxon>
        <taxon>Hymenoptera</taxon>
        <taxon>Apocrita</taxon>
        <taxon>Ichneumonoidea</taxon>
        <taxon>Braconidae</taxon>
        <taxon>Microgastrinae</taxon>
        <taxon>Cotesia</taxon>
    </lineage>
</organism>
<reference evidence="2 3" key="1">
    <citation type="journal article" date="2021" name="J. Hered.">
        <title>A chromosome-level genome assembly of the parasitoid wasp, Cotesia glomerata (Hymenoptera: Braconidae).</title>
        <authorList>
            <person name="Pinto B.J."/>
            <person name="Weis J.J."/>
            <person name="Gamble T."/>
            <person name="Ode P.J."/>
            <person name="Paul R."/>
            <person name="Zaspel J.M."/>
        </authorList>
    </citation>
    <scope>NUCLEOTIDE SEQUENCE [LARGE SCALE GENOMIC DNA]</scope>
    <source>
        <strain evidence="2">CgM1</strain>
    </source>
</reference>
<dbReference type="Proteomes" id="UP000826195">
    <property type="component" value="Unassembled WGS sequence"/>
</dbReference>
<keyword evidence="3" id="KW-1185">Reference proteome</keyword>
<dbReference type="AlphaFoldDB" id="A0AAV7IGV7"/>
<protein>
    <submittedName>
        <fullName evidence="2">Uncharacterized protein</fullName>
    </submittedName>
</protein>
<feature type="chain" id="PRO_5043664197" evidence="1">
    <location>
        <begin position="21"/>
        <end position="86"/>
    </location>
</feature>
<evidence type="ECO:0000313" key="3">
    <source>
        <dbReference type="Proteomes" id="UP000826195"/>
    </source>
</evidence>
<name>A0AAV7IGV7_COTGL</name>
<gene>
    <name evidence="2" type="ORF">KQX54_014873</name>
</gene>
<dbReference type="EMBL" id="JAHXZJ010001492">
    <property type="protein sequence ID" value="KAH0552758.1"/>
    <property type="molecule type" value="Genomic_DNA"/>
</dbReference>
<comment type="caution">
    <text evidence="2">The sequence shown here is derived from an EMBL/GenBank/DDBJ whole genome shotgun (WGS) entry which is preliminary data.</text>
</comment>
<evidence type="ECO:0000313" key="2">
    <source>
        <dbReference type="EMBL" id="KAH0552758.1"/>
    </source>
</evidence>
<proteinExistence type="predicted"/>
<sequence>MDHTLVVLFVLCCAFAAVFCLPTAENLISGDTYDVVPEESFIQIEEDGFITRIFNWLRSVFAAANTGFVYTWNAVLAFLTGADNYE</sequence>
<accession>A0AAV7IGV7</accession>
<keyword evidence="1" id="KW-0732">Signal</keyword>
<feature type="signal peptide" evidence="1">
    <location>
        <begin position="1"/>
        <end position="20"/>
    </location>
</feature>